<sequence>MHAYSCSTHQRRNPSLDMYINTALCPSHSNGYSASLFKLPKYVVASISIPPPPHQ</sequence>
<accession>A0A9P5YVD0</accession>
<dbReference type="AlphaFoldDB" id="A0A9P5YVD0"/>
<protein>
    <submittedName>
        <fullName evidence="1">Uncharacterized protein</fullName>
    </submittedName>
</protein>
<organism evidence="1 2">
    <name type="scientific">Pholiota conissans</name>
    <dbReference type="NCBI Taxonomy" id="109636"/>
    <lineage>
        <taxon>Eukaryota</taxon>
        <taxon>Fungi</taxon>
        <taxon>Dikarya</taxon>
        <taxon>Basidiomycota</taxon>
        <taxon>Agaricomycotina</taxon>
        <taxon>Agaricomycetes</taxon>
        <taxon>Agaricomycetidae</taxon>
        <taxon>Agaricales</taxon>
        <taxon>Agaricineae</taxon>
        <taxon>Strophariaceae</taxon>
        <taxon>Pholiota</taxon>
    </lineage>
</organism>
<evidence type="ECO:0000313" key="2">
    <source>
        <dbReference type="Proteomes" id="UP000807469"/>
    </source>
</evidence>
<dbReference type="EMBL" id="MU155294">
    <property type="protein sequence ID" value="KAF9476432.1"/>
    <property type="molecule type" value="Genomic_DNA"/>
</dbReference>
<name>A0A9P5YVD0_9AGAR</name>
<gene>
    <name evidence="1" type="ORF">BDN70DRAFT_882403</name>
</gene>
<comment type="caution">
    <text evidence="1">The sequence shown here is derived from an EMBL/GenBank/DDBJ whole genome shotgun (WGS) entry which is preliminary data.</text>
</comment>
<keyword evidence="2" id="KW-1185">Reference proteome</keyword>
<reference evidence="1" key="1">
    <citation type="submission" date="2020-11" db="EMBL/GenBank/DDBJ databases">
        <authorList>
            <consortium name="DOE Joint Genome Institute"/>
            <person name="Ahrendt S."/>
            <person name="Riley R."/>
            <person name="Andreopoulos W."/>
            <person name="Labutti K."/>
            <person name="Pangilinan J."/>
            <person name="Ruiz-Duenas F.J."/>
            <person name="Barrasa J.M."/>
            <person name="Sanchez-Garcia M."/>
            <person name="Camarero S."/>
            <person name="Miyauchi S."/>
            <person name="Serrano A."/>
            <person name="Linde D."/>
            <person name="Babiker R."/>
            <person name="Drula E."/>
            <person name="Ayuso-Fernandez I."/>
            <person name="Pacheco R."/>
            <person name="Padilla G."/>
            <person name="Ferreira P."/>
            <person name="Barriuso J."/>
            <person name="Kellner H."/>
            <person name="Castanera R."/>
            <person name="Alfaro M."/>
            <person name="Ramirez L."/>
            <person name="Pisabarro A.G."/>
            <person name="Kuo A."/>
            <person name="Tritt A."/>
            <person name="Lipzen A."/>
            <person name="He G."/>
            <person name="Yan M."/>
            <person name="Ng V."/>
            <person name="Cullen D."/>
            <person name="Martin F."/>
            <person name="Rosso M.-N."/>
            <person name="Henrissat B."/>
            <person name="Hibbett D."/>
            <person name="Martinez A.T."/>
            <person name="Grigoriev I.V."/>
        </authorList>
    </citation>
    <scope>NUCLEOTIDE SEQUENCE</scope>
    <source>
        <strain evidence="1">CIRM-BRFM 674</strain>
    </source>
</reference>
<proteinExistence type="predicted"/>
<evidence type="ECO:0000313" key="1">
    <source>
        <dbReference type="EMBL" id="KAF9476432.1"/>
    </source>
</evidence>
<dbReference type="Proteomes" id="UP000807469">
    <property type="component" value="Unassembled WGS sequence"/>
</dbReference>